<keyword evidence="2 5" id="KW-0812">Transmembrane</keyword>
<feature type="transmembrane region" description="Helical" evidence="5">
    <location>
        <begin position="149"/>
        <end position="176"/>
    </location>
</feature>
<evidence type="ECO:0000256" key="5">
    <source>
        <dbReference type="SAM" id="Phobius"/>
    </source>
</evidence>
<dbReference type="GO" id="GO:0016020">
    <property type="term" value="C:membrane"/>
    <property type="evidence" value="ECO:0007669"/>
    <property type="project" value="UniProtKB-SubCell"/>
</dbReference>
<reference evidence="7 8" key="2">
    <citation type="submission" date="2018-11" db="EMBL/GenBank/DDBJ databases">
        <authorList>
            <consortium name="Pathogen Informatics"/>
        </authorList>
    </citation>
    <scope>NUCLEOTIDE SEQUENCE [LARGE SCALE GENOMIC DNA]</scope>
</reference>
<comment type="subcellular location">
    <subcellularLocation>
        <location evidence="1">Membrane</location>
    </subcellularLocation>
</comment>
<accession>A0A183UXC0</accession>
<dbReference type="PANTHER" id="PTHR47632">
    <property type="entry name" value="FMRFAMIDE PEPTIDE RECEPTOR FAMILY-RELATED"/>
    <property type="match status" value="1"/>
</dbReference>
<dbReference type="Gene3D" id="1.20.1070.10">
    <property type="entry name" value="Rhodopsin 7-helix transmembrane proteins"/>
    <property type="match status" value="1"/>
</dbReference>
<feature type="transmembrane region" description="Helical" evidence="5">
    <location>
        <begin position="231"/>
        <end position="252"/>
    </location>
</feature>
<gene>
    <name evidence="7" type="ORF">TCNE_LOCUS13140</name>
</gene>
<feature type="transmembrane region" description="Helical" evidence="5">
    <location>
        <begin position="188"/>
        <end position="211"/>
    </location>
</feature>
<dbReference type="SUPFAM" id="SSF81321">
    <property type="entry name" value="Family A G protein-coupled receptor-like"/>
    <property type="match status" value="1"/>
</dbReference>
<protein>
    <submittedName>
        <fullName evidence="9">G_PROTEIN_RECEP_F1_2 domain-containing protein</fullName>
    </submittedName>
</protein>
<keyword evidence="8" id="KW-1185">Reference proteome</keyword>
<feature type="transmembrane region" description="Helical" evidence="5">
    <location>
        <begin position="6"/>
        <end position="28"/>
    </location>
</feature>
<organism evidence="8 9">
    <name type="scientific">Toxocara canis</name>
    <name type="common">Canine roundworm</name>
    <dbReference type="NCBI Taxonomy" id="6265"/>
    <lineage>
        <taxon>Eukaryota</taxon>
        <taxon>Metazoa</taxon>
        <taxon>Ecdysozoa</taxon>
        <taxon>Nematoda</taxon>
        <taxon>Chromadorea</taxon>
        <taxon>Rhabditida</taxon>
        <taxon>Spirurina</taxon>
        <taxon>Ascaridomorpha</taxon>
        <taxon>Ascaridoidea</taxon>
        <taxon>Toxocaridae</taxon>
        <taxon>Toxocara</taxon>
    </lineage>
</organism>
<feature type="domain" description="G-protein coupled receptors family 1 profile" evidence="6">
    <location>
        <begin position="1"/>
        <end position="245"/>
    </location>
</feature>
<dbReference type="WBParaSite" id="TCNE_0001314001-mRNA-1">
    <property type="protein sequence ID" value="TCNE_0001314001-mRNA-1"/>
    <property type="gene ID" value="TCNE_0001314001"/>
</dbReference>
<dbReference type="PANTHER" id="PTHR47632:SF3">
    <property type="entry name" value="G-PROTEIN COUPLED RECEPTORS FAMILY 1 PROFILE DOMAIN-CONTAINING PROTEIN"/>
    <property type="match status" value="1"/>
</dbReference>
<reference evidence="9" key="1">
    <citation type="submission" date="2016-06" db="UniProtKB">
        <authorList>
            <consortium name="WormBaseParasite"/>
        </authorList>
    </citation>
    <scope>IDENTIFICATION</scope>
</reference>
<dbReference type="PROSITE" id="PS50262">
    <property type="entry name" value="G_PROTEIN_RECEP_F1_2"/>
    <property type="match status" value="1"/>
</dbReference>
<feature type="transmembrane region" description="Helical" evidence="5">
    <location>
        <begin position="90"/>
        <end position="108"/>
    </location>
</feature>
<evidence type="ECO:0000313" key="7">
    <source>
        <dbReference type="EMBL" id="VDM44461.1"/>
    </source>
</evidence>
<dbReference type="Proteomes" id="UP000050794">
    <property type="component" value="Unassembled WGS sequence"/>
</dbReference>
<proteinExistence type="predicted"/>
<evidence type="ECO:0000256" key="3">
    <source>
        <dbReference type="ARBA" id="ARBA00022989"/>
    </source>
</evidence>
<keyword evidence="3 5" id="KW-1133">Transmembrane helix</keyword>
<sequence>MRSSTNLYLCALGCSDSAVICTAIFLFCIDSIRRYSLHLSLLFGALSPLVYPAGMTAQTCSVYFTLVAGADCFVQVCLPARCRSFVSQTLFVKFAVLFVVVFSVAYNIPHCFEAVVLECWHLNFQSRSLEVCPDPFRFLPTYMLIYYKYMYSLFLAVGPLAVLVILNLCIIGASVVSKTEGGGSSGDTIALVLVVLLFIACNVAALLLNVFEARLADFLGPQINYVVDASNLLVVFNSSFNFVIYVTFSAAFRSTLLQYARKAKSLPYEKQATDECKQTSALLADHKAHRLVARKHTIGRLLTKTQPEVLI</sequence>
<name>A0A183UXC0_TOXCA</name>
<keyword evidence="4 5" id="KW-0472">Membrane</keyword>
<evidence type="ECO:0000256" key="1">
    <source>
        <dbReference type="ARBA" id="ARBA00004370"/>
    </source>
</evidence>
<evidence type="ECO:0000256" key="2">
    <source>
        <dbReference type="ARBA" id="ARBA00022692"/>
    </source>
</evidence>
<dbReference type="CDD" id="cd14978">
    <property type="entry name" value="7tmA_FMRFamide_R-like"/>
    <property type="match status" value="1"/>
</dbReference>
<evidence type="ECO:0000256" key="4">
    <source>
        <dbReference type="ARBA" id="ARBA00023136"/>
    </source>
</evidence>
<dbReference type="InterPro" id="IPR017452">
    <property type="entry name" value="GPCR_Rhodpsn_7TM"/>
</dbReference>
<evidence type="ECO:0000313" key="9">
    <source>
        <dbReference type="WBParaSite" id="TCNE_0001314001-mRNA-1"/>
    </source>
</evidence>
<dbReference type="EMBL" id="UYWY01021577">
    <property type="protein sequence ID" value="VDM44461.1"/>
    <property type="molecule type" value="Genomic_DNA"/>
</dbReference>
<evidence type="ECO:0000259" key="6">
    <source>
        <dbReference type="PROSITE" id="PS50262"/>
    </source>
</evidence>
<dbReference type="InterPro" id="IPR053326">
    <property type="entry name" value="GPCR1-like"/>
</dbReference>
<evidence type="ECO:0000313" key="8">
    <source>
        <dbReference type="Proteomes" id="UP000050794"/>
    </source>
</evidence>
<dbReference type="AlphaFoldDB" id="A0A183UXC0"/>